<feature type="domain" description="Autophagy protein ATG5 alpha-helical bundle region" evidence="4">
    <location>
        <begin position="223"/>
        <end position="269"/>
    </location>
</feature>
<evidence type="ECO:0000259" key="3">
    <source>
        <dbReference type="Pfam" id="PF04106"/>
    </source>
</evidence>
<feature type="domain" description="Autophagy protein ATG5 UblA" evidence="5">
    <location>
        <begin position="50"/>
        <end position="99"/>
    </location>
</feature>
<protein>
    <recommendedName>
        <fullName evidence="1">Autophagy protein 5</fullName>
    </recommendedName>
</protein>
<accession>A0A9K3KNP1</accession>
<keyword evidence="1" id="KW-0832">Ubl conjugation</keyword>
<dbReference type="GO" id="GO:0034045">
    <property type="term" value="C:phagophore assembly site membrane"/>
    <property type="evidence" value="ECO:0007669"/>
    <property type="project" value="UniProtKB-SubCell"/>
</dbReference>
<dbReference type="PANTHER" id="PTHR13040:SF2">
    <property type="entry name" value="AUTOPHAGY PROTEIN 5"/>
    <property type="match status" value="1"/>
</dbReference>
<dbReference type="GO" id="GO:0044233">
    <property type="term" value="C:mitochondria-associated endoplasmic reticulum membrane contact site"/>
    <property type="evidence" value="ECO:0007669"/>
    <property type="project" value="TreeGrafter"/>
</dbReference>
<dbReference type="PANTHER" id="PTHR13040">
    <property type="entry name" value="AUTOPHAGY PROTEIN 5"/>
    <property type="match status" value="1"/>
</dbReference>
<dbReference type="Pfam" id="PF04106">
    <property type="entry name" value="ATG5_UblB"/>
    <property type="match status" value="1"/>
</dbReference>
<dbReference type="GO" id="GO:0006995">
    <property type="term" value="P:cellular response to nitrogen starvation"/>
    <property type="evidence" value="ECO:0007669"/>
    <property type="project" value="TreeGrafter"/>
</dbReference>
<dbReference type="InterPro" id="IPR048318">
    <property type="entry name" value="ATG5_UblB"/>
</dbReference>
<keyword evidence="1" id="KW-0072">Autophagy</keyword>
<comment type="subcellular location">
    <subcellularLocation>
        <location evidence="1">Preautophagosomal structure membrane</location>
        <topology evidence="1">Peripheral membrane protein</topology>
    </subcellularLocation>
</comment>
<dbReference type="EMBL" id="JAGRRH010000021">
    <property type="protein sequence ID" value="KAG7347029.1"/>
    <property type="molecule type" value="Genomic_DNA"/>
</dbReference>
<reference evidence="6" key="1">
    <citation type="journal article" date="2021" name="Sci. Rep.">
        <title>Diploid genomic architecture of Nitzschia inconspicua, an elite biomass production diatom.</title>
        <authorList>
            <person name="Oliver A."/>
            <person name="Podell S."/>
            <person name="Pinowska A."/>
            <person name="Traller J.C."/>
            <person name="Smith S.R."/>
            <person name="McClure R."/>
            <person name="Beliaev A."/>
            <person name="Bohutskyi P."/>
            <person name="Hill E.A."/>
            <person name="Rabines A."/>
            <person name="Zheng H."/>
            <person name="Allen L.Z."/>
            <person name="Kuo A."/>
            <person name="Grigoriev I.V."/>
            <person name="Allen A.E."/>
            <person name="Hazlebeck D."/>
            <person name="Allen E.E."/>
        </authorList>
    </citation>
    <scope>NUCLEOTIDE SEQUENCE</scope>
    <source>
        <strain evidence="6">Hildebrandi</strain>
    </source>
</reference>
<comment type="function">
    <text evidence="1">Involved in autophagic vesicle formation.</text>
</comment>
<comment type="subunit">
    <text evidence="1">Conjugated with ATG12.</text>
</comment>
<evidence type="ECO:0000259" key="5">
    <source>
        <dbReference type="Pfam" id="PF20638"/>
    </source>
</evidence>
<dbReference type="InterPro" id="IPR048939">
    <property type="entry name" value="ATG5_UblA"/>
</dbReference>
<dbReference type="Pfam" id="PF20637">
    <property type="entry name" value="ATG5_HBR"/>
    <property type="match status" value="1"/>
</dbReference>
<sequence length="404" mass="46008">MSRVDEDPKKNDIASQENHNMTPSSSLHPSTRSNLSLSAAAAEQIRSLNWQGRIPIVLTLAQTSLSSTTIPPPIHALVSRHSFLHTGLEDAVRQLHEYAPPSFAAFGNKRMQVEEPDLSATNSSSSEEETNHGMTVRKENGNNLNKNDSSNLNAKQIAPYPVCWFEDENTQEPLKWHYFVGVLFDYVHFENSTASIPWKIRLHFHSYPSKTLLELDPASGVMTTVERTFKNALKQALVLLHGNNKVALNLSKQSHECIWKAIQTANYDSLYKPIWVQEFQPKENDVKLLPVRLWIHPSAPMIQRRWDCSTDTVDSNNSQQVLGSLLCQWAPQYFEEENSNHNSFRAKSDSIKWRIAGVTPPLSSPLLDLWKSLSHPDNFFLSTLIDKAFSWYFSVDRQDLVWNQ</sequence>
<dbReference type="OrthoDB" id="272162at2759"/>
<reference evidence="6" key="2">
    <citation type="submission" date="2021-04" db="EMBL/GenBank/DDBJ databases">
        <authorList>
            <person name="Podell S."/>
        </authorList>
    </citation>
    <scope>NUCLEOTIDE SEQUENCE</scope>
    <source>
        <strain evidence="6">Hildebrandi</strain>
    </source>
</reference>
<dbReference type="GO" id="GO:0000422">
    <property type="term" value="P:autophagy of mitochondrion"/>
    <property type="evidence" value="ECO:0007669"/>
    <property type="project" value="TreeGrafter"/>
</dbReference>
<feature type="domain" description="Autophagy protein ATG5 UblA" evidence="5">
    <location>
        <begin position="163"/>
        <end position="204"/>
    </location>
</feature>
<proteinExistence type="inferred from homology"/>
<dbReference type="GO" id="GO:0019776">
    <property type="term" value="F:Atg8-family ligase activity"/>
    <property type="evidence" value="ECO:0007669"/>
    <property type="project" value="TreeGrafter"/>
</dbReference>
<feature type="compositionally biased region" description="Polar residues" evidence="2">
    <location>
        <begin position="13"/>
        <end position="35"/>
    </location>
</feature>
<gene>
    <name evidence="6" type="ORF">IV203_006098</name>
</gene>
<keyword evidence="1" id="KW-0472">Membrane</keyword>
<name>A0A9K3KNP1_9STRA</name>
<evidence type="ECO:0000256" key="1">
    <source>
        <dbReference type="RuleBase" id="RU361202"/>
    </source>
</evidence>
<dbReference type="Pfam" id="PF20638">
    <property type="entry name" value="ATG5_UblA"/>
    <property type="match status" value="2"/>
</dbReference>
<dbReference type="GO" id="GO:0034727">
    <property type="term" value="P:piecemeal microautophagy of the nucleus"/>
    <property type="evidence" value="ECO:0007669"/>
    <property type="project" value="TreeGrafter"/>
</dbReference>
<keyword evidence="1" id="KW-1017">Isopeptide bond</keyword>
<dbReference type="GO" id="GO:0034274">
    <property type="term" value="C:Atg12-Atg5-Atg16 complex"/>
    <property type="evidence" value="ECO:0007669"/>
    <property type="project" value="TreeGrafter"/>
</dbReference>
<feature type="region of interest" description="Disordered" evidence="2">
    <location>
        <begin position="1"/>
        <end position="35"/>
    </location>
</feature>
<keyword evidence="7" id="KW-1185">Reference proteome</keyword>
<dbReference type="AlphaFoldDB" id="A0A9K3KNP1"/>
<evidence type="ECO:0000256" key="2">
    <source>
        <dbReference type="SAM" id="MobiDB-lite"/>
    </source>
</evidence>
<dbReference type="GO" id="GO:0005776">
    <property type="term" value="C:autophagosome"/>
    <property type="evidence" value="ECO:0007669"/>
    <property type="project" value="TreeGrafter"/>
</dbReference>
<dbReference type="InterPro" id="IPR007239">
    <property type="entry name" value="Atg5"/>
</dbReference>
<feature type="compositionally biased region" description="Low complexity" evidence="2">
    <location>
        <begin position="141"/>
        <end position="150"/>
    </location>
</feature>
<dbReference type="InterPro" id="IPR048940">
    <property type="entry name" value="ATG5_HBR"/>
</dbReference>
<organism evidence="6 7">
    <name type="scientific">Nitzschia inconspicua</name>
    <dbReference type="NCBI Taxonomy" id="303405"/>
    <lineage>
        <taxon>Eukaryota</taxon>
        <taxon>Sar</taxon>
        <taxon>Stramenopiles</taxon>
        <taxon>Ochrophyta</taxon>
        <taxon>Bacillariophyta</taxon>
        <taxon>Bacillariophyceae</taxon>
        <taxon>Bacillariophycidae</taxon>
        <taxon>Bacillariales</taxon>
        <taxon>Bacillariaceae</taxon>
        <taxon>Nitzschia</taxon>
    </lineage>
</organism>
<feature type="region of interest" description="Disordered" evidence="2">
    <location>
        <begin position="115"/>
        <end position="150"/>
    </location>
</feature>
<evidence type="ECO:0000313" key="7">
    <source>
        <dbReference type="Proteomes" id="UP000693970"/>
    </source>
</evidence>
<dbReference type="GO" id="GO:0061908">
    <property type="term" value="C:phagophore"/>
    <property type="evidence" value="ECO:0007669"/>
    <property type="project" value="TreeGrafter"/>
</dbReference>
<comment type="similarity">
    <text evidence="1">Belongs to the ATG5 family.</text>
</comment>
<feature type="domain" description="Autophagy protein ATG5 UblB" evidence="3">
    <location>
        <begin position="289"/>
        <end position="379"/>
    </location>
</feature>
<evidence type="ECO:0000313" key="6">
    <source>
        <dbReference type="EMBL" id="KAG7347029.1"/>
    </source>
</evidence>
<comment type="caution">
    <text evidence="6">The sequence shown here is derived from an EMBL/GenBank/DDBJ whole genome shotgun (WGS) entry which is preliminary data.</text>
</comment>
<evidence type="ECO:0000259" key="4">
    <source>
        <dbReference type="Pfam" id="PF20637"/>
    </source>
</evidence>
<dbReference type="Proteomes" id="UP000693970">
    <property type="component" value="Unassembled WGS sequence"/>
</dbReference>
<feature type="compositionally biased region" description="Basic and acidic residues" evidence="2">
    <location>
        <begin position="1"/>
        <end position="12"/>
    </location>
</feature>